<proteinExistence type="predicted"/>
<keyword evidence="2" id="KW-1185">Reference proteome</keyword>
<accession>A0A1M6JCI0</accession>
<dbReference type="RefSeq" id="WP_073188825.1">
    <property type="nucleotide sequence ID" value="NZ_FQZG01000049.1"/>
</dbReference>
<evidence type="ECO:0008006" key="3">
    <source>
        <dbReference type="Google" id="ProtNLM"/>
    </source>
</evidence>
<evidence type="ECO:0000313" key="1">
    <source>
        <dbReference type="EMBL" id="SHJ44421.1"/>
    </source>
</evidence>
<dbReference type="Proteomes" id="UP000184512">
    <property type="component" value="Unassembled WGS sequence"/>
</dbReference>
<organism evidence="1 2">
    <name type="scientific">Tessaracoccus bendigoensis DSM 12906</name>
    <dbReference type="NCBI Taxonomy" id="1123357"/>
    <lineage>
        <taxon>Bacteria</taxon>
        <taxon>Bacillati</taxon>
        <taxon>Actinomycetota</taxon>
        <taxon>Actinomycetes</taxon>
        <taxon>Propionibacteriales</taxon>
        <taxon>Propionibacteriaceae</taxon>
        <taxon>Tessaracoccus</taxon>
    </lineage>
</organism>
<dbReference type="EMBL" id="FQZG01000049">
    <property type="protein sequence ID" value="SHJ44421.1"/>
    <property type="molecule type" value="Genomic_DNA"/>
</dbReference>
<name>A0A1M6JCI0_9ACTN</name>
<dbReference type="STRING" id="1123357.SAMN02745244_02522"/>
<sequence length="317" mass="35467">MTDDLLGWLLDSDPSLRWQVERDLLAAPAERWQATRARVPSEGFGARLLALQDEDGQWAGGAFFPAGFDFEHPGEGQPWKATNWSLSSLREWGVPGGVLGDTATRIAANSRWEYGDLPYWGGEVDVCINAATLANGAWLGADVTALRDWFPAHQLADGGWNCEWVEGATVSSVQSTLNALRGILDFETRTGDTTLTQSRLRGQEYLLERRLLWRLSDGELIAPWVDKFAYPFRSFYNALTALDHFRTASLHDGVPPDPRLADAVLMLRAQCGADGRWVQARRHPGDVWFEVDVDGGEPSKWVTFHAARVLDWWDGRR</sequence>
<dbReference type="SUPFAM" id="SSF48239">
    <property type="entry name" value="Terpenoid cyclases/Protein prenyltransferases"/>
    <property type="match status" value="1"/>
</dbReference>
<gene>
    <name evidence="1" type="ORF">SAMN02745244_02522</name>
</gene>
<dbReference type="OrthoDB" id="9758578at2"/>
<evidence type="ECO:0000313" key="2">
    <source>
        <dbReference type="Proteomes" id="UP000184512"/>
    </source>
</evidence>
<dbReference type="AlphaFoldDB" id="A0A1M6JCI0"/>
<reference evidence="1 2" key="1">
    <citation type="submission" date="2016-11" db="EMBL/GenBank/DDBJ databases">
        <authorList>
            <person name="Jaros S."/>
            <person name="Januszkiewicz K."/>
            <person name="Wedrychowicz H."/>
        </authorList>
    </citation>
    <scope>NUCLEOTIDE SEQUENCE [LARGE SCALE GENOMIC DNA]</scope>
    <source>
        <strain evidence="1 2">DSM 12906</strain>
    </source>
</reference>
<dbReference type="InterPro" id="IPR008930">
    <property type="entry name" value="Terpenoid_cyclase/PrenylTrfase"/>
</dbReference>
<protein>
    <recommendedName>
        <fullName evidence="3">Squalene cyclase</fullName>
    </recommendedName>
</protein>